<evidence type="ECO:0000313" key="2">
    <source>
        <dbReference type="EMBL" id="KKL56810.1"/>
    </source>
</evidence>
<feature type="region of interest" description="Disordered" evidence="1">
    <location>
        <begin position="37"/>
        <end position="59"/>
    </location>
</feature>
<dbReference type="EMBL" id="LAZR01030368">
    <property type="protein sequence ID" value="KKL56810.1"/>
    <property type="molecule type" value="Genomic_DNA"/>
</dbReference>
<name>A0A0F9FHU8_9ZZZZ</name>
<reference evidence="2" key="1">
    <citation type="journal article" date="2015" name="Nature">
        <title>Complex archaea that bridge the gap between prokaryotes and eukaryotes.</title>
        <authorList>
            <person name="Spang A."/>
            <person name="Saw J.H."/>
            <person name="Jorgensen S.L."/>
            <person name="Zaremba-Niedzwiedzka K."/>
            <person name="Martijn J."/>
            <person name="Lind A.E."/>
            <person name="van Eijk R."/>
            <person name="Schleper C."/>
            <person name="Guy L."/>
            <person name="Ettema T.J."/>
        </authorList>
    </citation>
    <scope>NUCLEOTIDE SEQUENCE</scope>
</reference>
<proteinExistence type="predicted"/>
<dbReference type="AlphaFoldDB" id="A0A0F9FHU8"/>
<evidence type="ECO:0000256" key="1">
    <source>
        <dbReference type="SAM" id="MobiDB-lite"/>
    </source>
</evidence>
<protein>
    <submittedName>
        <fullName evidence="2">Uncharacterized protein</fullName>
    </submittedName>
</protein>
<gene>
    <name evidence="2" type="ORF">LCGC14_2241690</name>
</gene>
<comment type="caution">
    <text evidence="2">The sequence shown here is derived from an EMBL/GenBank/DDBJ whole genome shotgun (WGS) entry which is preliminary data.</text>
</comment>
<organism evidence="2">
    <name type="scientific">marine sediment metagenome</name>
    <dbReference type="NCBI Taxonomy" id="412755"/>
    <lineage>
        <taxon>unclassified sequences</taxon>
        <taxon>metagenomes</taxon>
        <taxon>ecological metagenomes</taxon>
    </lineage>
</organism>
<accession>A0A0F9FHU8</accession>
<sequence>MAVKTQAEILIELEKSAQAMVTVAKAAEEAGAVLRETEPTPLETIRGTELGPGRFNRQP</sequence>